<name>A0ABW0HXE7_9BACL</name>
<accession>A0ABW0HXE7</accession>
<dbReference type="RefSeq" id="WP_378135830.1">
    <property type="nucleotide sequence ID" value="NZ_JBHSMI010000028.1"/>
</dbReference>
<protein>
    <recommendedName>
        <fullName evidence="3">Capsular biosynthesis protein</fullName>
    </recommendedName>
</protein>
<dbReference type="Proteomes" id="UP001596113">
    <property type="component" value="Unassembled WGS sequence"/>
</dbReference>
<comment type="caution">
    <text evidence="1">The sequence shown here is derived from an EMBL/GenBank/DDBJ whole genome shotgun (WGS) entry which is preliminary data.</text>
</comment>
<evidence type="ECO:0000313" key="2">
    <source>
        <dbReference type="Proteomes" id="UP001596113"/>
    </source>
</evidence>
<keyword evidence="2" id="KW-1185">Reference proteome</keyword>
<proteinExistence type="predicted"/>
<organism evidence="1 2">
    <name type="scientific">Cohnella soli</name>
    <dbReference type="NCBI Taxonomy" id="425005"/>
    <lineage>
        <taxon>Bacteria</taxon>
        <taxon>Bacillati</taxon>
        <taxon>Bacillota</taxon>
        <taxon>Bacilli</taxon>
        <taxon>Bacillales</taxon>
        <taxon>Paenibacillaceae</taxon>
        <taxon>Cohnella</taxon>
    </lineage>
</organism>
<reference evidence="2" key="1">
    <citation type="journal article" date="2019" name="Int. J. Syst. Evol. Microbiol.">
        <title>The Global Catalogue of Microorganisms (GCM) 10K type strain sequencing project: providing services to taxonomists for standard genome sequencing and annotation.</title>
        <authorList>
            <consortium name="The Broad Institute Genomics Platform"/>
            <consortium name="The Broad Institute Genome Sequencing Center for Infectious Disease"/>
            <person name="Wu L."/>
            <person name="Ma J."/>
        </authorList>
    </citation>
    <scope>NUCLEOTIDE SEQUENCE [LARGE SCALE GENOMIC DNA]</scope>
    <source>
        <strain evidence="2">CGMCC 1.18575</strain>
    </source>
</reference>
<evidence type="ECO:0008006" key="3">
    <source>
        <dbReference type="Google" id="ProtNLM"/>
    </source>
</evidence>
<evidence type="ECO:0000313" key="1">
    <source>
        <dbReference type="EMBL" id="MFC5405018.1"/>
    </source>
</evidence>
<gene>
    <name evidence="1" type="ORF">ACFPOF_19930</name>
</gene>
<sequence>MEIEAVGKKLFVCTKPYQYLIARLIKEGCGFADCELVILNHFHKAEQFSERVRALGIWAKVTFIDDGMLDQFKLRLNPVRKYFFYHSWRRFLPEAFKDITEYSSLFVAHDFVAVEYAIIRKFGAEGKKAILFEEGSGNYINNSTHKSWHMRLLKKMAPWLGLPGGYFGSMRWIREIWLQRPEIITGKRDNPIFRKTIGLPLTLESFMRMPKIIRESYFLYPELEEVDELVRGHEELTVVLTDPFLDDVDNREAYIEDIVRKANEATNNRRSPVFFKQHPGERLPFPQSGNPQVSALPQKLPIELLYHVIKNNDIKRIHLVSFGSTAILNLYDLCRADDCMNVYIIDSLSMNEDDKLIASRFADLAEKHKIIFRFI</sequence>
<dbReference type="EMBL" id="JBHSMI010000028">
    <property type="protein sequence ID" value="MFC5405018.1"/>
    <property type="molecule type" value="Genomic_DNA"/>
</dbReference>